<feature type="transmembrane region" description="Helical" evidence="7">
    <location>
        <begin position="414"/>
        <end position="439"/>
    </location>
</feature>
<dbReference type="AlphaFoldDB" id="A0AAE3FTW1"/>
<gene>
    <name evidence="8" type="ORF">AArcSt2_01220</name>
</gene>
<dbReference type="CDD" id="cd13128">
    <property type="entry name" value="MATE_Wzx_like"/>
    <property type="match status" value="1"/>
</dbReference>
<feature type="compositionally biased region" description="Pro residues" evidence="6">
    <location>
        <begin position="1"/>
        <end position="13"/>
    </location>
</feature>
<evidence type="ECO:0000256" key="5">
    <source>
        <dbReference type="ARBA" id="ARBA00023136"/>
    </source>
</evidence>
<evidence type="ECO:0000256" key="4">
    <source>
        <dbReference type="ARBA" id="ARBA00022989"/>
    </source>
</evidence>
<dbReference type="Pfam" id="PF13440">
    <property type="entry name" value="Polysacc_synt_3"/>
    <property type="match status" value="1"/>
</dbReference>
<organism evidence="8 9">
    <name type="scientific">Natronocalculus amylovorans</name>
    <dbReference type="NCBI Taxonomy" id="2917812"/>
    <lineage>
        <taxon>Archaea</taxon>
        <taxon>Methanobacteriati</taxon>
        <taxon>Methanobacteriota</taxon>
        <taxon>Stenosarchaea group</taxon>
        <taxon>Halobacteria</taxon>
        <taxon>Halobacteriales</taxon>
        <taxon>Haloferacaceae</taxon>
        <taxon>Natronocalculus</taxon>
    </lineage>
</organism>
<comment type="caution">
    <text evidence="8">The sequence shown here is derived from an EMBL/GenBank/DDBJ whole genome shotgun (WGS) entry which is preliminary data.</text>
</comment>
<feature type="transmembrane region" description="Helical" evidence="7">
    <location>
        <begin position="142"/>
        <end position="164"/>
    </location>
</feature>
<dbReference type="RefSeq" id="WP_250582374.1">
    <property type="nucleotide sequence ID" value="NZ_JAKRVX010000001.1"/>
</dbReference>
<sequence length="525" mass="56231">MSPTDPPQPPISGPPDTQDSDSDDGHVTLAKQGSITFIGDIVKKSFGFIIIAIITRLVSPSVYGLFILATSIILFVQVFATLGLPRAIDYYVPQYLSEGRIDAVRGVFIQVVVYVAIISVLVGIVLYLTAGLLAEQFGEPSLRLALVLLSVALPLLAAYNVLLASFNGIKKLKFRVYVRDITRPTTRLVATALLLIAGFGLIGVVGGYIIGLAACIVVGSILLIRYGKQYVGRSITWTPTKELFWYSVPLAFASVIYVVLGQVDYLIVGYFLTSEDVGFYRVGYMLGENLLIFFAALAPVFKPLIAEERTNDSAVRDRYQTAVRWVIGFTLPVLLILTLGATTYLSLIFTPQYVVAAPVIAILAVGYMLSIAGGGPGGSLLQGLGYSRLVFINTALLFITNITVSLLLVPRIGILGAAVGSSAALGIAGVAALVELYYYRRIHPFTATLGRVLAAAVPAAIAGAIVVLFIQSVLLTGVILPIVVLAVYLFFIGLFGGITESDATVAGEIDPRLKRGVERINSWSR</sequence>
<evidence type="ECO:0000313" key="9">
    <source>
        <dbReference type="Proteomes" id="UP001203207"/>
    </source>
</evidence>
<evidence type="ECO:0000256" key="7">
    <source>
        <dbReference type="SAM" id="Phobius"/>
    </source>
</evidence>
<feature type="transmembrane region" description="Helical" evidence="7">
    <location>
        <begin position="41"/>
        <end position="59"/>
    </location>
</feature>
<proteinExistence type="predicted"/>
<feature type="transmembrane region" description="Helical" evidence="7">
    <location>
        <begin position="185"/>
        <end position="202"/>
    </location>
</feature>
<dbReference type="GO" id="GO:0005886">
    <property type="term" value="C:plasma membrane"/>
    <property type="evidence" value="ECO:0007669"/>
    <property type="project" value="UniProtKB-SubCell"/>
</dbReference>
<evidence type="ECO:0000256" key="2">
    <source>
        <dbReference type="ARBA" id="ARBA00022475"/>
    </source>
</evidence>
<feature type="transmembrane region" description="Helical" evidence="7">
    <location>
        <begin position="322"/>
        <end position="347"/>
    </location>
</feature>
<keyword evidence="9" id="KW-1185">Reference proteome</keyword>
<feature type="transmembrane region" description="Helical" evidence="7">
    <location>
        <begin position="278"/>
        <end position="301"/>
    </location>
</feature>
<reference evidence="8" key="1">
    <citation type="journal article" date="2022" name="Syst. Appl. Microbiol.">
        <title>Natronocalculus amylovorans gen. nov., sp. nov., and Natranaeroarchaeum aerophilus sp. nov., dominant culturable amylolytic natronoarchaea from hypersaline soda lakes in southwestern Siberia.</title>
        <authorList>
            <person name="Sorokin D.Y."/>
            <person name="Elcheninov A.G."/>
            <person name="Khizhniak T.V."/>
            <person name="Koenen M."/>
            <person name="Bale N.J."/>
            <person name="Damste J.S.S."/>
            <person name="Kublanov I.V."/>
        </authorList>
    </citation>
    <scope>NUCLEOTIDE SEQUENCE</scope>
    <source>
        <strain evidence="8">AArc-St2</strain>
    </source>
</reference>
<protein>
    <submittedName>
        <fullName evidence="8">Flippase</fullName>
    </submittedName>
</protein>
<dbReference type="EMBL" id="JAKRVX010000001">
    <property type="protein sequence ID" value="MCL9815557.1"/>
    <property type="molecule type" value="Genomic_DNA"/>
</dbReference>
<keyword evidence="5 7" id="KW-0472">Membrane</keyword>
<feature type="transmembrane region" description="Helical" evidence="7">
    <location>
        <begin position="451"/>
        <end position="472"/>
    </location>
</feature>
<evidence type="ECO:0000256" key="6">
    <source>
        <dbReference type="SAM" id="MobiDB-lite"/>
    </source>
</evidence>
<name>A0AAE3FTW1_9EURY</name>
<feature type="transmembrane region" description="Helical" evidence="7">
    <location>
        <begin position="106"/>
        <end position="130"/>
    </location>
</feature>
<keyword evidence="2" id="KW-1003">Cell membrane</keyword>
<comment type="subcellular location">
    <subcellularLocation>
        <location evidence="1">Cell membrane</location>
        <topology evidence="1">Multi-pass membrane protein</topology>
    </subcellularLocation>
</comment>
<dbReference type="InterPro" id="IPR050833">
    <property type="entry name" value="Poly_Biosynth_Transport"/>
</dbReference>
<feature type="region of interest" description="Disordered" evidence="6">
    <location>
        <begin position="1"/>
        <end position="25"/>
    </location>
</feature>
<reference evidence="8" key="2">
    <citation type="submission" date="2022-02" db="EMBL/GenBank/DDBJ databases">
        <authorList>
            <person name="Elcheninov A.G."/>
            <person name="Sorokin D.Y."/>
            <person name="Kublanov I.V."/>
        </authorList>
    </citation>
    <scope>NUCLEOTIDE SEQUENCE</scope>
    <source>
        <strain evidence="8">AArc-St2</strain>
    </source>
</reference>
<keyword evidence="3 7" id="KW-0812">Transmembrane</keyword>
<keyword evidence="4 7" id="KW-1133">Transmembrane helix</keyword>
<evidence type="ECO:0000313" key="8">
    <source>
        <dbReference type="EMBL" id="MCL9815557.1"/>
    </source>
</evidence>
<evidence type="ECO:0000256" key="1">
    <source>
        <dbReference type="ARBA" id="ARBA00004651"/>
    </source>
</evidence>
<accession>A0AAE3FTW1</accession>
<feature type="transmembrane region" description="Helical" evidence="7">
    <location>
        <begin position="478"/>
        <end position="498"/>
    </location>
</feature>
<dbReference type="PANTHER" id="PTHR30250">
    <property type="entry name" value="PST FAMILY PREDICTED COLANIC ACID TRANSPORTER"/>
    <property type="match status" value="1"/>
</dbReference>
<feature type="transmembrane region" description="Helical" evidence="7">
    <location>
        <begin position="248"/>
        <end position="272"/>
    </location>
</feature>
<feature type="transmembrane region" description="Helical" evidence="7">
    <location>
        <begin position="386"/>
        <end position="408"/>
    </location>
</feature>
<evidence type="ECO:0000256" key="3">
    <source>
        <dbReference type="ARBA" id="ARBA00022692"/>
    </source>
</evidence>
<feature type="transmembrane region" description="Helical" evidence="7">
    <location>
        <begin position="65"/>
        <end position="85"/>
    </location>
</feature>
<dbReference type="Proteomes" id="UP001203207">
    <property type="component" value="Unassembled WGS sequence"/>
</dbReference>
<dbReference type="PANTHER" id="PTHR30250:SF11">
    <property type="entry name" value="O-ANTIGEN TRANSPORTER-RELATED"/>
    <property type="match status" value="1"/>
</dbReference>
<feature type="transmembrane region" description="Helical" evidence="7">
    <location>
        <begin position="353"/>
        <end position="374"/>
    </location>
</feature>